<dbReference type="Pfam" id="PF01925">
    <property type="entry name" value="TauE"/>
    <property type="match status" value="1"/>
</dbReference>
<evidence type="ECO:0000256" key="1">
    <source>
        <dbReference type="ARBA" id="ARBA00004141"/>
    </source>
</evidence>
<keyword evidence="4 5" id="KW-0472">Membrane</keyword>
<name>A0A6J7HHG7_9ZZZZ</name>
<feature type="transmembrane region" description="Helical" evidence="5">
    <location>
        <begin position="76"/>
        <end position="95"/>
    </location>
</feature>
<comment type="subcellular location">
    <subcellularLocation>
        <location evidence="1">Membrane</location>
        <topology evidence="1">Multi-pass membrane protein</topology>
    </subcellularLocation>
</comment>
<protein>
    <submittedName>
        <fullName evidence="6">Unannotated protein</fullName>
    </submittedName>
</protein>
<dbReference type="InterPro" id="IPR002781">
    <property type="entry name" value="TM_pro_TauE-like"/>
</dbReference>
<evidence type="ECO:0000256" key="5">
    <source>
        <dbReference type="SAM" id="Phobius"/>
    </source>
</evidence>
<evidence type="ECO:0000256" key="3">
    <source>
        <dbReference type="ARBA" id="ARBA00022989"/>
    </source>
</evidence>
<proteinExistence type="predicted"/>
<accession>A0A6J7HHG7</accession>
<gene>
    <name evidence="6" type="ORF">UFOPK3674_00239</name>
</gene>
<organism evidence="6">
    <name type="scientific">freshwater metagenome</name>
    <dbReference type="NCBI Taxonomy" id="449393"/>
    <lineage>
        <taxon>unclassified sequences</taxon>
        <taxon>metagenomes</taxon>
        <taxon>ecological metagenomes</taxon>
    </lineage>
</organism>
<feature type="transmembrane region" description="Helical" evidence="5">
    <location>
        <begin position="51"/>
        <end position="69"/>
    </location>
</feature>
<keyword evidence="2 5" id="KW-0812">Transmembrane</keyword>
<dbReference type="PANTHER" id="PTHR43701:SF2">
    <property type="entry name" value="MEMBRANE TRANSPORTER PROTEIN YJNA-RELATED"/>
    <property type="match status" value="1"/>
</dbReference>
<evidence type="ECO:0000256" key="2">
    <source>
        <dbReference type="ARBA" id="ARBA00022692"/>
    </source>
</evidence>
<keyword evidence="3 5" id="KW-1133">Transmembrane helix</keyword>
<feature type="transmembrane region" description="Helical" evidence="5">
    <location>
        <begin position="12"/>
        <end position="39"/>
    </location>
</feature>
<reference evidence="6" key="1">
    <citation type="submission" date="2020-05" db="EMBL/GenBank/DDBJ databases">
        <authorList>
            <person name="Chiriac C."/>
            <person name="Salcher M."/>
            <person name="Ghai R."/>
            <person name="Kavagutti S V."/>
        </authorList>
    </citation>
    <scope>NUCLEOTIDE SEQUENCE</scope>
</reference>
<dbReference type="EMBL" id="CAFBMX010000001">
    <property type="protein sequence ID" value="CAB4915955.1"/>
    <property type="molecule type" value="Genomic_DNA"/>
</dbReference>
<evidence type="ECO:0000313" key="6">
    <source>
        <dbReference type="EMBL" id="CAB4915955.1"/>
    </source>
</evidence>
<sequence>MRHERLFQLGAIGLAAGLFSGLFGVGGGTIVVPLLILWLKFGEREATGTSLAAIVIGATAAVILQAFYGNVRVEEGLLVGIPALVGVLGGTWLQQRVPGEVVRLLFSLVLFAAAVILVVRAS</sequence>
<dbReference type="GO" id="GO:0016020">
    <property type="term" value="C:membrane"/>
    <property type="evidence" value="ECO:0007669"/>
    <property type="project" value="UniProtKB-SubCell"/>
</dbReference>
<feature type="transmembrane region" description="Helical" evidence="5">
    <location>
        <begin position="101"/>
        <end position="119"/>
    </location>
</feature>
<dbReference type="AlphaFoldDB" id="A0A6J7HHG7"/>
<dbReference type="PANTHER" id="PTHR43701">
    <property type="entry name" value="MEMBRANE TRANSPORTER PROTEIN MJ0441-RELATED"/>
    <property type="match status" value="1"/>
</dbReference>
<evidence type="ECO:0000256" key="4">
    <source>
        <dbReference type="ARBA" id="ARBA00023136"/>
    </source>
</evidence>
<dbReference type="InterPro" id="IPR051598">
    <property type="entry name" value="TSUP/Inactive_protease-like"/>
</dbReference>